<dbReference type="SUPFAM" id="SSF55874">
    <property type="entry name" value="ATPase domain of HSP90 chaperone/DNA topoisomerase II/histidine kinase"/>
    <property type="match status" value="1"/>
</dbReference>
<protein>
    <recommendedName>
        <fullName evidence="3">histidine kinase</fullName>
        <ecNumber evidence="3">2.7.13.3</ecNumber>
    </recommendedName>
</protein>
<dbReference type="GO" id="GO:0004721">
    <property type="term" value="F:phosphoprotein phosphatase activity"/>
    <property type="evidence" value="ECO:0007669"/>
    <property type="project" value="TreeGrafter"/>
</dbReference>
<dbReference type="PRINTS" id="PR00344">
    <property type="entry name" value="BCTRLSENSOR"/>
</dbReference>
<evidence type="ECO:0000256" key="9">
    <source>
        <dbReference type="ARBA" id="ARBA00022989"/>
    </source>
</evidence>
<dbReference type="AlphaFoldDB" id="A0A937K293"/>
<dbReference type="Pfam" id="PF02518">
    <property type="entry name" value="HATPase_c"/>
    <property type="match status" value="1"/>
</dbReference>
<evidence type="ECO:0000256" key="6">
    <source>
        <dbReference type="ARBA" id="ARBA00022679"/>
    </source>
</evidence>
<dbReference type="InterPro" id="IPR050351">
    <property type="entry name" value="BphY/WalK/GraS-like"/>
</dbReference>
<evidence type="ECO:0000256" key="8">
    <source>
        <dbReference type="ARBA" id="ARBA00022777"/>
    </source>
</evidence>
<keyword evidence="7" id="KW-0812">Transmembrane</keyword>
<evidence type="ECO:0000256" key="4">
    <source>
        <dbReference type="ARBA" id="ARBA00022475"/>
    </source>
</evidence>
<dbReference type="InterPro" id="IPR000014">
    <property type="entry name" value="PAS"/>
</dbReference>
<keyword evidence="6" id="KW-0808">Transferase</keyword>
<evidence type="ECO:0000256" key="10">
    <source>
        <dbReference type="ARBA" id="ARBA00023136"/>
    </source>
</evidence>
<dbReference type="InterPro" id="IPR035965">
    <property type="entry name" value="PAS-like_dom_sf"/>
</dbReference>
<evidence type="ECO:0000256" key="1">
    <source>
        <dbReference type="ARBA" id="ARBA00000085"/>
    </source>
</evidence>
<dbReference type="PANTHER" id="PTHR45453">
    <property type="entry name" value="PHOSPHATE REGULON SENSOR PROTEIN PHOR"/>
    <property type="match status" value="1"/>
</dbReference>
<organism evidence="12 13">
    <name type="scientific">Fulvivirga sediminis</name>
    <dbReference type="NCBI Taxonomy" id="2803949"/>
    <lineage>
        <taxon>Bacteria</taxon>
        <taxon>Pseudomonadati</taxon>
        <taxon>Bacteroidota</taxon>
        <taxon>Cytophagia</taxon>
        <taxon>Cytophagales</taxon>
        <taxon>Fulvivirgaceae</taxon>
        <taxon>Fulvivirga</taxon>
    </lineage>
</organism>
<feature type="domain" description="Histidine kinase" evidence="11">
    <location>
        <begin position="283"/>
        <end position="495"/>
    </location>
</feature>
<evidence type="ECO:0000259" key="11">
    <source>
        <dbReference type="PROSITE" id="PS50109"/>
    </source>
</evidence>
<dbReference type="SUPFAM" id="SSF55785">
    <property type="entry name" value="PYP-like sensor domain (PAS domain)"/>
    <property type="match status" value="1"/>
</dbReference>
<evidence type="ECO:0000256" key="7">
    <source>
        <dbReference type="ARBA" id="ARBA00022692"/>
    </source>
</evidence>
<dbReference type="PROSITE" id="PS50109">
    <property type="entry name" value="HIS_KIN"/>
    <property type="match status" value="1"/>
</dbReference>
<dbReference type="EMBL" id="JAESIY010000012">
    <property type="protein sequence ID" value="MBL3658331.1"/>
    <property type="molecule type" value="Genomic_DNA"/>
</dbReference>
<comment type="catalytic activity">
    <reaction evidence="1">
        <text>ATP + protein L-histidine = ADP + protein N-phospho-L-histidine.</text>
        <dbReference type="EC" id="2.7.13.3"/>
    </reaction>
</comment>
<evidence type="ECO:0000256" key="3">
    <source>
        <dbReference type="ARBA" id="ARBA00012438"/>
    </source>
</evidence>
<evidence type="ECO:0000313" key="12">
    <source>
        <dbReference type="EMBL" id="MBL3658331.1"/>
    </source>
</evidence>
<comment type="caution">
    <text evidence="12">The sequence shown here is derived from an EMBL/GenBank/DDBJ whole genome shotgun (WGS) entry which is preliminary data.</text>
</comment>
<dbReference type="SMART" id="SM00387">
    <property type="entry name" value="HATPase_c"/>
    <property type="match status" value="1"/>
</dbReference>
<dbReference type="Pfam" id="PF00512">
    <property type="entry name" value="HisKA"/>
    <property type="match status" value="1"/>
</dbReference>
<dbReference type="SMART" id="SM00388">
    <property type="entry name" value="HisKA"/>
    <property type="match status" value="1"/>
</dbReference>
<accession>A0A937K293</accession>
<keyword evidence="8 12" id="KW-0418">Kinase</keyword>
<comment type="subcellular location">
    <subcellularLocation>
        <location evidence="2">Cell membrane</location>
        <topology evidence="2">Multi-pass membrane protein</topology>
    </subcellularLocation>
</comment>
<keyword evidence="9" id="KW-1133">Transmembrane helix</keyword>
<dbReference type="InterPro" id="IPR003661">
    <property type="entry name" value="HisK_dim/P_dom"/>
</dbReference>
<dbReference type="CDD" id="cd00082">
    <property type="entry name" value="HisKA"/>
    <property type="match status" value="1"/>
</dbReference>
<reference evidence="12" key="1">
    <citation type="submission" date="2021-01" db="EMBL/GenBank/DDBJ databases">
        <title>Fulvivirga kasyanovii gen. nov., sp nov., a novel member of the phylum Bacteroidetes isolated from seawater in a mussel farm.</title>
        <authorList>
            <person name="Zhao L.-H."/>
            <person name="Wang Z.-J."/>
        </authorList>
    </citation>
    <scope>NUCLEOTIDE SEQUENCE</scope>
    <source>
        <strain evidence="12">2943</strain>
    </source>
</reference>
<dbReference type="Gene3D" id="3.30.565.10">
    <property type="entry name" value="Histidine kinase-like ATPase, C-terminal domain"/>
    <property type="match status" value="1"/>
</dbReference>
<dbReference type="GO" id="GO:0016036">
    <property type="term" value="P:cellular response to phosphate starvation"/>
    <property type="evidence" value="ECO:0007669"/>
    <property type="project" value="TreeGrafter"/>
</dbReference>
<dbReference type="Gene3D" id="1.10.287.130">
    <property type="match status" value="1"/>
</dbReference>
<dbReference type="InterPro" id="IPR036097">
    <property type="entry name" value="HisK_dim/P_sf"/>
</dbReference>
<dbReference type="GO" id="GO:0000155">
    <property type="term" value="F:phosphorelay sensor kinase activity"/>
    <property type="evidence" value="ECO:0007669"/>
    <property type="project" value="InterPro"/>
</dbReference>
<keyword evidence="13" id="KW-1185">Reference proteome</keyword>
<dbReference type="PANTHER" id="PTHR45453:SF2">
    <property type="entry name" value="HISTIDINE KINASE"/>
    <property type="match status" value="1"/>
</dbReference>
<keyword evidence="5" id="KW-0597">Phosphoprotein</keyword>
<dbReference type="GO" id="GO:0005886">
    <property type="term" value="C:plasma membrane"/>
    <property type="evidence" value="ECO:0007669"/>
    <property type="project" value="UniProtKB-SubCell"/>
</dbReference>
<evidence type="ECO:0000313" key="13">
    <source>
        <dbReference type="Proteomes" id="UP000659388"/>
    </source>
</evidence>
<keyword evidence="10" id="KW-0472">Membrane</keyword>
<dbReference type="InterPro" id="IPR005467">
    <property type="entry name" value="His_kinase_dom"/>
</dbReference>
<dbReference type="InterPro" id="IPR004358">
    <property type="entry name" value="Sig_transdc_His_kin-like_C"/>
</dbReference>
<dbReference type="InterPro" id="IPR036890">
    <property type="entry name" value="HATPase_C_sf"/>
</dbReference>
<keyword evidence="4" id="KW-1003">Cell membrane</keyword>
<gene>
    <name evidence="12" type="ORF">JL102_19420</name>
</gene>
<evidence type="ECO:0000256" key="5">
    <source>
        <dbReference type="ARBA" id="ARBA00022553"/>
    </source>
</evidence>
<dbReference type="InterPro" id="IPR003594">
    <property type="entry name" value="HATPase_dom"/>
</dbReference>
<dbReference type="EC" id="2.7.13.3" evidence="3"/>
<name>A0A937K293_9BACT</name>
<sequence length="511" mass="58840">MRLPLYMTLIKPSYMELSPNSDFKSSTLSGVFDHLLKGKQGVAIINSEKRIVQSNDLFEEIFGEVGCLDEILNYPGQIDQEEEVYSFLNSCEHNRSHSFNIFTKSEYVNLSLRCFRNEGIKYFIAKVDQVSENHPISSLVKESLAFSKLIASSTFELIFRCTEDGKLIYFNRLFAKTLDYPSLLAARKKGINEILSGDFHRIKEELNSSETNMITEQVWLRKNNGGLIRGLANISVHRNRNAEYIYNWVVLDLTQYTEYEKYLKTTNTQLKRVSFQLEQFLYSTSHDLRSPLTSIMGLVNLIKGEVQNDTVEKYVNLIEQTAFGLDTVIKNIAYLTRINYYESNYERIDMQRLIWNIISEYTRDPESKSIQWKVDVDESFYFYSDEEKIEIILDQLIKNAIAFRDPAKAQSTVEVTVMEQNDNVVITVFDNGVGIEDKHINQVCNLFYKASSLSAGSGLGLFIVKEALDNLDGKLNIGSQVEVGSWITMEIPNQKRKYLVSESRKSNNKVR</sequence>
<dbReference type="SUPFAM" id="SSF47384">
    <property type="entry name" value="Homodimeric domain of signal transducing histidine kinase"/>
    <property type="match status" value="1"/>
</dbReference>
<dbReference type="CDD" id="cd00130">
    <property type="entry name" value="PAS"/>
    <property type="match status" value="1"/>
</dbReference>
<proteinExistence type="predicted"/>
<evidence type="ECO:0000256" key="2">
    <source>
        <dbReference type="ARBA" id="ARBA00004651"/>
    </source>
</evidence>
<dbReference type="Proteomes" id="UP000659388">
    <property type="component" value="Unassembled WGS sequence"/>
</dbReference>